<evidence type="ECO:0000259" key="23">
    <source>
        <dbReference type="Pfam" id="PF01467"/>
    </source>
</evidence>
<comment type="subcellular location">
    <subcellularLocation>
        <location evidence="2">Cytoplasm</location>
    </subcellularLocation>
    <subcellularLocation>
        <location evidence="1">Mitochondrion matrix</location>
    </subcellularLocation>
</comment>
<comment type="pathway">
    <text evidence="18">Cofactor biosynthesis; coenzyme A biosynthesis; CoA from (R)-pantothenate: step 4/5.</text>
</comment>
<sequence>MPPFGSGLLVLTAPLGALPRRAAAALAAAAGLVAGPLYVHLQPGLRLAAAPPPSPAAPPPAGPALLRALAALYAAAARRGMDLRVLLGPGRRLARPPRVLLLPANEAPGPPGPVQLGLQSLAAAAYGCPPNLPALLLGDPAGDLDGDPEEDPECDPDAALPTFSSVAVGGTFDRLHGAHRLLLSTCCLLARDRLLAGVADGDLLRHKVLMELIEPYELRVAKLREFLEDVKPSLRYDIVRLLDPYGPTITDHDLQCLVVSQETRRGGEAINKQRLEKGLPALALHEIMLMQDPDHSENEEDKISSSSLRHRLLGTLLRPPRQDPALPSRPYVIGLTGGTGSGKTSIARLLGRLGAFLIDADKLGHAVYVPGGPAYKQVVATFGAEILHEDGTINRKVLGAKVFGNQERLKSLTDIVWPEIARMVKEQIREAEAQGKAVCVLDAAVLLEAGWQDMVHEVWTAVIPEDEAVRRVVARDGLSEEAARGRLRSQMSNRQRVEQAQVVLCTLWEPDITRKQVEKAWELLQQRLGHDRNP</sequence>
<keyword evidence="8" id="KW-0548">Nucleotidyltransferase</keyword>
<keyword evidence="6" id="KW-0597">Phosphoprotein</keyword>
<evidence type="ECO:0000256" key="20">
    <source>
        <dbReference type="ARBA" id="ARBA00061673"/>
    </source>
</evidence>
<protein>
    <recommendedName>
        <fullName evidence="22">Bifunctional coenzyme A synthase</fullName>
        <ecNumber evidence="21">2.7.1.24</ecNumber>
        <ecNumber evidence="4">2.7.7.3</ecNumber>
    </recommendedName>
</protein>
<reference evidence="24" key="3">
    <citation type="submission" date="2025-09" db="UniProtKB">
        <authorList>
            <consortium name="Ensembl"/>
        </authorList>
    </citation>
    <scope>IDENTIFICATION</scope>
</reference>
<dbReference type="Ensembl" id="ENSSHBT00005017740.1">
    <property type="protein sequence ID" value="ENSSHBP00005014780.1"/>
    <property type="gene ID" value="ENSSHBG00005012962.1"/>
</dbReference>
<dbReference type="RefSeq" id="XP_030364209.1">
    <property type="nucleotide sequence ID" value="XM_030508349.1"/>
</dbReference>
<dbReference type="GeneID" id="115617611"/>
<dbReference type="GO" id="GO:0004595">
    <property type="term" value="F:pantetheine-phosphate adenylyltransferase activity"/>
    <property type="evidence" value="ECO:0007669"/>
    <property type="project" value="UniProtKB-EC"/>
</dbReference>
<reference evidence="24" key="2">
    <citation type="submission" date="2025-08" db="UniProtKB">
        <authorList>
            <consortium name="Ensembl"/>
        </authorList>
    </citation>
    <scope>IDENTIFICATION</scope>
</reference>
<dbReference type="GO" id="GO:0005759">
    <property type="term" value="C:mitochondrial matrix"/>
    <property type="evidence" value="ECO:0007669"/>
    <property type="project" value="UniProtKB-SubCell"/>
</dbReference>
<dbReference type="CDD" id="cd02164">
    <property type="entry name" value="PPAT_CoAS"/>
    <property type="match status" value="1"/>
</dbReference>
<evidence type="ECO:0000256" key="1">
    <source>
        <dbReference type="ARBA" id="ARBA00004305"/>
    </source>
</evidence>
<evidence type="ECO:0000256" key="13">
    <source>
        <dbReference type="ARBA" id="ARBA00023128"/>
    </source>
</evidence>
<dbReference type="AlphaFoldDB" id="A0A672UHT3"/>
<keyword evidence="13" id="KW-0496">Mitochondrion</keyword>
<evidence type="ECO:0000313" key="24">
    <source>
        <dbReference type="Ensembl" id="ENSSHBP00005014780.1"/>
    </source>
</evidence>
<dbReference type="PROSITE" id="PS51219">
    <property type="entry name" value="DPCK"/>
    <property type="match status" value="1"/>
</dbReference>
<dbReference type="PANTHER" id="PTHR10695:SF46">
    <property type="entry name" value="BIFUNCTIONAL COENZYME A SYNTHASE-RELATED"/>
    <property type="match status" value="1"/>
</dbReference>
<dbReference type="OMA" id="TQCLQSY"/>
<dbReference type="KEGG" id="shab:115617611"/>
<dbReference type="PANTHER" id="PTHR10695">
    <property type="entry name" value="DEPHOSPHO-COA KINASE-RELATED"/>
    <property type="match status" value="1"/>
</dbReference>
<accession>A0A672UHT3</accession>
<evidence type="ECO:0000256" key="10">
    <source>
        <dbReference type="ARBA" id="ARBA00022777"/>
    </source>
</evidence>
<dbReference type="InParanoid" id="A0A672UHT3"/>
<evidence type="ECO:0000256" key="3">
    <source>
        <dbReference type="ARBA" id="ARBA00011245"/>
    </source>
</evidence>
<evidence type="ECO:0000256" key="18">
    <source>
        <dbReference type="ARBA" id="ARBA00060565"/>
    </source>
</evidence>
<dbReference type="GO" id="GO:0005524">
    <property type="term" value="F:ATP binding"/>
    <property type="evidence" value="ECO:0007669"/>
    <property type="project" value="UniProtKB-KW"/>
</dbReference>
<dbReference type="GO" id="GO:0005741">
    <property type="term" value="C:mitochondrial outer membrane"/>
    <property type="evidence" value="ECO:0007669"/>
    <property type="project" value="Ensembl"/>
</dbReference>
<dbReference type="Gene3D" id="3.40.50.620">
    <property type="entry name" value="HUPs"/>
    <property type="match status" value="1"/>
</dbReference>
<dbReference type="OrthoDB" id="330671at2759"/>
<dbReference type="Pfam" id="PF01121">
    <property type="entry name" value="CoaE"/>
    <property type="match status" value="1"/>
</dbReference>
<dbReference type="InterPro" id="IPR001977">
    <property type="entry name" value="Depp_CoAkinase"/>
</dbReference>
<evidence type="ECO:0000313" key="25">
    <source>
        <dbReference type="Proteomes" id="UP000472266"/>
    </source>
</evidence>
<dbReference type="NCBIfam" id="TIGR00152">
    <property type="entry name" value="dephospho-CoA kinase"/>
    <property type="match status" value="1"/>
</dbReference>
<dbReference type="EC" id="2.7.1.24" evidence="21"/>
<evidence type="ECO:0000256" key="9">
    <source>
        <dbReference type="ARBA" id="ARBA00022741"/>
    </source>
</evidence>
<evidence type="ECO:0000256" key="7">
    <source>
        <dbReference type="ARBA" id="ARBA00022679"/>
    </source>
</evidence>
<organism evidence="24 25">
    <name type="scientific">Strigops habroptila</name>
    <name type="common">Kakapo</name>
    <dbReference type="NCBI Taxonomy" id="2489341"/>
    <lineage>
        <taxon>Eukaryota</taxon>
        <taxon>Metazoa</taxon>
        <taxon>Chordata</taxon>
        <taxon>Craniata</taxon>
        <taxon>Vertebrata</taxon>
        <taxon>Euteleostomi</taxon>
        <taxon>Archelosauria</taxon>
        <taxon>Archosauria</taxon>
        <taxon>Dinosauria</taxon>
        <taxon>Saurischia</taxon>
        <taxon>Theropoda</taxon>
        <taxon>Coelurosauria</taxon>
        <taxon>Aves</taxon>
        <taxon>Neognathae</taxon>
        <taxon>Neoaves</taxon>
        <taxon>Telluraves</taxon>
        <taxon>Australaves</taxon>
        <taxon>Psittaciformes</taxon>
        <taxon>Psittacidae</taxon>
        <taxon>Strigops</taxon>
    </lineage>
</organism>
<comment type="function">
    <text evidence="17">Bifunctional enzyme that catalyzes the fourth and fifth sequential steps of CoA biosynthetic pathway. The fourth reaction is catalyzed by the phosphopantetheine adenylyltransferase, coded by the coaD domain; the fifth reaction is catalyzed by the dephospho-CoA kinase, coded by the coaE domain. May act as a point of CoA biosynthesis regulation.</text>
</comment>
<evidence type="ECO:0000256" key="12">
    <source>
        <dbReference type="ARBA" id="ARBA00022993"/>
    </source>
</evidence>
<keyword evidence="14" id="KW-0511">Multifunctional enzyme</keyword>
<dbReference type="Proteomes" id="UP000472266">
    <property type="component" value="Chromosome 20"/>
</dbReference>
<keyword evidence="9" id="KW-0547">Nucleotide-binding</keyword>
<comment type="catalytic activity">
    <reaction evidence="16">
        <text>3'-dephospho-CoA + ATP = ADP + CoA + H(+)</text>
        <dbReference type="Rhea" id="RHEA:18245"/>
        <dbReference type="ChEBI" id="CHEBI:15378"/>
        <dbReference type="ChEBI" id="CHEBI:30616"/>
        <dbReference type="ChEBI" id="CHEBI:57287"/>
        <dbReference type="ChEBI" id="CHEBI:57328"/>
        <dbReference type="ChEBI" id="CHEBI:456216"/>
        <dbReference type="EC" id="2.7.1.24"/>
    </reaction>
    <physiologicalReaction direction="left-to-right" evidence="16">
        <dbReference type="Rhea" id="RHEA:18246"/>
    </physiologicalReaction>
</comment>
<evidence type="ECO:0000256" key="21">
    <source>
        <dbReference type="ARBA" id="ARBA00066359"/>
    </source>
</evidence>
<comment type="similarity">
    <text evidence="20">In the central section; belongs to the eukaryotic CoaD family.</text>
</comment>
<evidence type="ECO:0000256" key="4">
    <source>
        <dbReference type="ARBA" id="ARBA00012392"/>
    </source>
</evidence>
<evidence type="ECO:0000256" key="14">
    <source>
        <dbReference type="ARBA" id="ARBA00023268"/>
    </source>
</evidence>
<dbReference type="GeneTree" id="ENSGT00550000075078"/>
<dbReference type="SUPFAM" id="SSF52374">
    <property type="entry name" value="Nucleotidylyl transferase"/>
    <property type="match status" value="1"/>
</dbReference>
<keyword evidence="12" id="KW-0173">Coenzyme A biosynthesis</keyword>
<dbReference type="HAMAP" id="MF_00376">
    <property type="entry name" value="Dephospho_CoA_kinase"/>
    <property type="match status" value="1"/>
</dbReference>
<dbReference type="InterPro" id="IPR014729">
    <property type="entry name" value="Rossmann-like_a/b/a_fold"/>
</dbReference>
<dbReference type="GO" id="GO:0004140">
    <property type="term" value="F:dephospho-CoA kinase activity"/>
    <property type="evidence" value="ECO:0007669"/>
    <property type="project" value="UniProtKB-EC"/>
</dbReference>
<keyword evidence="5" id="KW-0963">Cytoplasm</keyword>
<keyword evidence="7" id="KW-0808">Transferase</keyword>
<dbReference type="InterPro" id="IPR004821">
    <property type="entry name" value="Cyt_trans-like"/>
</dbReference>
<evidence type="ECO:0000256" key="5">
    <source>
        <dbReference type="ARBA" id="ARBA00022490"/>
    </source>
</evidence>
<feature type="domain" description="Cytidyltransferase-like" evidence="23">
    <location>
        <begin position="168"/>
        <end position="311"/>
    </location>
</feature>
<evidence type="ECO:0000256" key="8">
    <source>
        <dbReference type="ARBA" id="ARBA00022695"/>
    </source>
</evidence>
<comment type="subunit">
    <text evidence="3">Monomer.</text>
</comment>
<comment type="catalytic activity">
    <reaction evidence="15">
        <text>(R)-4'-phosphopantetheine + ATP + H(+) = 3'-dephospho-CoA + diphosphate</text>
        <dbReference type="Rhea" id="RHEA:19801"/>
        <dbReference type="ChEBI" id="CHEBI:15378"/>
        <dbReference type="ChEBI" id="CHEBI:30616"/>
        <dbReference type="ChEBI" id="CHEBI:33019"/>
        <dbReference type="ChEBI" id="CHEBI:57328"/>
        <dbReference type="ChEBI" id="CHEBI:61723"/>
        <dbReference type="EC" id="2.7.7.3"/>
    </reaction>
    <physiologicalReaction direction="left-to-right" evidence="15">
        <dbReference type="Rhea" id="RHEA:19802"/>
    </physiologicalReaction>
</comment>
<evidence type="ECO:0000256" key="15">
    <source>
        <dbReference type="ARBA" id="ARBA00051310"/>
    </source>
</evidence>
<name>A0A672UHT3_STRHB</name>
<dbReference type="FunFam" id="3.40.50.300:FF:000899">
    <property type="entry name" value="Bifunctional coenzyme A synthase"/>
    <property type="match status" value="1"/>
</dbReference>
<keyword evidence="11" id="KW-0067">ATP-binding</keyword>
<evidence type="ECO:0000256" key="16">
    <source>
        <dbReference type="ARBA" id="ARBA00051912"/>
    </source>
</evidence>
<evidence type="ECO:0000256" key="2">
    <source>
        <dbReference type="ARBA" id="ARBA00004496"/>
    </source>
</evidence>
<dbReference type="CDD" id="cd02022">
    <property type="entry name" value="DPCK"/>
    <property type="match status" value="1"/>
</dbReference>
<reference evidence="24 25" key="1">
    <citation type="submission" date="2019-11" db="EMBL/GenBank/DDBJ databases">
        <title>Strigops habroptila (kakapo) genome, bStrHab1, primary haplotype, v2.</title>
        <authorList>
            <person name="Jarvis E.D."/>
            <person name="Howard J."/>
            <person name="Rhie A."/>
            <person name="Phillippy A."/>
            <person name="Korlach J."/>
            <person name="Digby A."/>
            <person name="Iorns D."/>
            <person name="Eason D."/>
            <person name="Robertson B."/>
            <person name="Raemaekers T."/>
            <person name="Howe K."/>
            <person name="Lewin H."/>
            <person name="Damas J."/>
            <person name="Hastie A."/>
            <person name="Tracey A."/>
            <person name="Chow W."/>
            <person name="Fedrigo O."/>
        </authorList>
    </citation>
    <scope>NUCLEOTIDE SEQUENCE [LARGE SCALE GENOMIC DNA]</scope>
</reference>
<dbReference type="EC" id="2.7.7.3" evidence="4"/>
<keyword evidence="10" id="KW-0418">Kinase</keyword>
<gene>
    <name evidence="24" type="primary">COASY</name>
</gene>
<proteinExistence type="inferred from homology"/>
<dbReference type="Gene3D" id="3.40.50.300">
    <property type="entry name" value="P-loop containing nucleotide triphosphate hydrolases"/>
    <property type="match status" value="1"/>
</dbReference>
<keyword evidence="25" id="KW-1185">Reference proteome</keyword>
<evidence type="ECO:0000256" key="17">
    <source>
        <dbReference type="ARBA" id="ARBA00059677"/>
    </source>
</evidence>
<comment type="pathway">
    <text evidence="19">Cofactor biosynthesis; coenzyme A biosynthesis; CoA from (R)-pantothenate: step 5/5.</text>
</comment>
<evidence type="ECO:0000256" key="6">
    <source>
        <dbReference type="ARBA" id="ARBA00022553"/>
    </source>
</evidence>
<evidence type="ECO:0000256" key="11">
    <source>
        <dbReference type="ARBA" id="ARBA00022840"/>
    </source>
</evidence>
<evidence type="ECO:0000256" key="19">
    <source>
        <dbReference type="ARBA" id="ARBA00060696"/>
    </source>
</evidence>
<dbReference type="InterPro" id="IPR027417">
    <property type="entry name" value="P-loop_NTPase"/>
</dbReference>
<dbReference type="Pfam" id="PF01467">
    <property type="entry name" value="CTP_transf_like"/>
    <property type="match status" value="1"/>
</dbReference>
<dbReference type="FunFam" id="3.40.50.620:FF:000089">
    <property type="entry name" value="Bifunctional coenzyme A synthase"/>
    <property type="match status" value="1"/>
</dbReference>
<dbReference type="SUPFAM" id="SSF52540">
    <property type="entry name" value="P-loop containing nucleoside triphosphate hydrolases"/>
    <property type="match status" value="1"/>
</dbReference>
<evidence type="ECO:0000256" key="22">
    <source>
        <dbReference type="ARBA" id="ARBA00067394"/>
    </source>
</evidence>
<dbReference type="GO" id="GO:0015937">
    <property type="term" value="P:coenzyme A biosynthetic process"/>
    <property type="evidence" value="ECO:0007669"/>
    <property type="project" value="UniProtKB-KW"/>
</dbReference>
<dbReference type="CTD" id="80347"/>